<proteinExistence type="predicted"/>
<dbReference type="InParanoid" id="A0A0D8JVS8"/>
<evidence type="ECO:0000313" key="3">
    <source>
        <dbReference type="Proteomes" id="UP000001261"/>
    </source>
</evidence>
<sequence>MAFILRISQSVVARLQMSAEYENSRIDAGDNHWDSLHSLFYDSDSDPSDTSISIATNKRSRDYEDDEESNTSFAPQGSPSSDSDSDSETWQWPRGALLDGHEYLLILPGKRRRSRSRSSVKPEIEDVSGR</sequence>
<dbReference type="EMBL" id="GG704914">
    <property type="protein sequence ID" value="KJF61046.1"/>
    <property type="molecule type" value="Genomic_DNA"/>
</dbReference>
<dbReference type="RefSeq" id="XP_012213869.1">
    <property type="nucleotide sequence ID" value="XM_012358446.1"/>
</dbReference>
<dbReference type="Proteomes" id="UP000001261">
    <property type="component" value="Unassembled WGS sequence"/>
</dbReference>
<protein>
    <submittedName>
        <fullName evidence="2">Uncharacterized protein</fullName>
    </submittedName>
</protein>
<keyword evidence="3" id="KW-1185">Reference proteome</keyword>
<organism evidence="2 3">
    <name type="scientific">Coccidioides immitis (strain RS)</name>
    <name type="common">Valley fever fungus</name>
    <dbReference type="NCBI Taxonomy" id="246410"/>
    <lineage>
        <taxon>Eukaryota</taxon>
        <taxon>Fungi</taxon>
        <taxon>Dikarya</taxon>
        <taxon>Ascomycota</taxon>
        <taxon>Pezizomycotina</taxon>
        <taxon>Eurotiomycetes</taxon>
        <taxon>Eurotiomycetidae</taxon>
        <taxon>Onygenales</taxon>
        <taxon>Onygenaceae</taxon>
        <taxon>Coccidioides</taxon>
    </lineage>
</organism>
<dbReference type="OrthoDB" id="4186949at2759"/>
<feature type="region of interest" description="Disordered" evidence="1">
    <location>
        <begin position="110"/>
        <end position="130"/>
    </location>
</feature>
<name>A0A0D8JVS8_COCIM</name>
<evidence type="ECO:0000256" key="1">
    <source>
        <dbReference type="SAM" id="MobiDB-lite"/>
    </source>
</evidence>
<reference evidence="3" key="1">
    <citation type="journal article" date="2009" name="Genome Res.">
        <title>Comparative genomic analyses of the human fungal pathogens Coccidioides and their relatives.</title>
        <authorList>
            <person name="Sharpton T.J."/>
            <person name="Stajich J.E."/>
            <person name="Rounsley S.D."/>
            <person name="Gardner M.J."/>
            <person name="Wortman J.R."/>
            <person name="Jordar V.S."/>
            <person name="Maiti R."/>
            <person name="Kodira C.D."/>
            <person name="Neafsey D.E."/>
            <person name="Zeng Q."/>
            <person name="Hung C.-Y."/>
            <person name="McMahan C."/>
            <person name="Muszewska A."/>
            <person name="Grynberg M."/>
            <person name="Mandel M.A."/>
            <person name="Kellner E.M."/>
            <person name="Barker B.M."/>
            <person name="Galgiani J.N."/>
            <person name="Orbach M.J."/>
            <person name="Kirkland T.N."/>
            <person name="Cole G.T."/>
            <person name="Henn M.R."/>
            <person name="Birren B.W."/>
            <person name="Taylor J.W."/>
        </authorList>
    </citation>
    <scope>NUCLEOTIDE SEQUENCE [LARGE SCALE GENOMIC DNA]</scope>
    <source>
        <strain evidence="3">RS</strain>
    </source>
</reference>
<dbReference type="VEuPathDB" id="FungiDB:CIMG_11410"/>
<dbReference type="KEGG" id="cim:CIMG_11410"/>
<feature type="compositionally biased region" description="Basic and acidic residues" evidence="1">
    <location>
        <begin position="120"/>
        <end position="130"/>
    </location>
</feature>
<dbReference type="AlphaFoldDB" id="A0A0D8JVS8"/>
<feature type="region of interest" description="Disordered" evidence="1">
    <location>
        <begin position="37"/>
        <end position="92"/>
    </location>
</feature>
<dbReference type="GeneID" id="24163700"/>
<gene>
    <name evidence="2" type="ORF">CIMG_11410</name>
</gene>
<reference evidence="3" key="2">
    <citation type="journal article" date="2010" name="Genome Res.">
        <title>Population genomic sequencing of Coccidioides fungi reveals recent hybridization and transposon control.</title>
        <authorList>
            <person name="Neafsey D.E."/>
            <person name="Barker B.M."/>
            <person name="Sharpton T.J."/>
            <person name="Stajich J.E."/>
            <person name="Park D.J."/>
            <person name="Whiston E."/>
            <person name="Hung C.-Y."/>
            <person name="McMahan C."/>
            <person name="White J."/>
            <person name="Sykes S."/>
            <person name="Heiman D."/>
            <person name="Young S."/>
            <person name="Zeng Q."/>
            <person name="Abouelleil A."/>
            <person name="Aftuck L."/>
            <person name="Bessette D."/>
            <person name="Brown A."/>
            <person name="FitzGerald M."/>
            <person name="Lui A."/>
            <person name="Macdonald J.P."/>
            <person name="Priest M."/>
            <person name="Orbach M.J."/>
            <person name="Galgiani J.N."/>
            <person name="Kirkland T.N."/>
            <person name="Cole G.T."/>
            <person name="Birren B.W."/>
            <person name="Henn M.R."/>
            <person name="Taylor J.W."/>
            <person name="Rounsley S.D."/>
        </authorList>
    </citation>
    <scope>GENOME REANNOTATION</scope>
    <source>
        <strain evidence="3">RS</strain>
    </source>
</reference>
<evidence type="ECO:0000313" key="2">
    <source>
        <dbReference type="EMBL" id="KJF61046.1"/>
    </source>
</evidence>
<accession>A0A0D8JVS8</accession>